<dbReference type="InterPro" id="IPR041664">
    <property type="entry name" value="AAA_16"/>
</dbReference>
<keyword evidence="3" id="KW-0418">Kinase</keyword>
<dbReference type="SMART" id="SM00220">
    <property type="entry name" value="S_TKc"/>
    <property type="match status" value="1"/>
</dbReference>
<feature type="domain" description="Protein kinase" evidence="6">
    <location>
        <begin position="7"/>
        <end position="269"/>
    </location>
</feature>
<dbReference type="InterPro" id="IPR036890">
    <property type="entry name" value="HATPase_C_sf"/>
</dbReference>
<dbReference type="InterPro" id="IPR053159">
    <property type="entry name" value="Hybrid_Histidine_Kinase"/>
</dbReference>
<dbReference type="Proteomes" id="UP000282076">
    <property type="component" value="Unassembled WGS sequence"/>
</dbReference>
<dbReference type="InterPro" id="IPR000719">
    <property type="entry name" value="Prot_kinase_dom"/>
</dbReference>
<dbReference type="Pfam" id="PF07730">
    <property type="entry name" value="HisKA_3"/>
    <property type="match status" value="1"/>
</dbReference>
<dbReference type="GO" id="GO:0046983">
    <property type="term" value="F:protein dimerization activity"/>
    <property type="evidence" value="ECO:0007669"/>
    <property type="project" value="InterPro"/>
</dbReference>
<dbReference type="GO" id="GO:0000155">
    <property type="term" value="F:phosphorelay sensor kinase activity"/>
    <property type="evidence" value="ECO:0007669"/>
    <property type="project" value="InterPro"/>
</dbReference>
<dbReference type="InterPro" id="IPR027417">
    <property type="entry name" value="P-loop_NTPase"/>
</dbReference>
<name>A0A494XLN3_9BACL</name>
<keyword evidence="1" id="KW-0808">Transferase</keyword>
<dbReference type="PROSITE" id="PS50109">
    <property type="entry name" value="HIS_KIN"/>
    <property type="match status" value="1"/>
</dbReference>
<dbReference type="SMART" id="SM00065">
    <property type="entry name" value="GAF"/>
    <property type="match status" value="1"/>
</dbReference>
<dbReference type="InterPro" id="IPR003018">
    <property type="entry name" value="GAF"/>
</dbReference>
<evidence type="ECO:0000313" key="9">
    <source>
        <dbReference type="Proteomes" id="UP000282076"/>
    </source>
</evidence>
<keyword evidence="9" id="KW-1185">Reference proteome</keyword>
<dbReference type="SUPFAM" id="SSF55874">
    <property type="entry name" value="ATPase domain of HSP90 chaperone/DNA topoisomerase II/histidine kinase"/>
    <property type="match status" value="1"/>
</dbReference>
<dbReference type="Pfam" id="PF01590">
    <property type="entry name" value="GAF"/>
    <property type="match status" value="1"/>
</dbReference>
<dbReference type="Gene3D" id="3.40.50.300">
    <property type="entry name" value="P-loop containing nucleotide triphosphate hydrolases"/>
    <property type="match status" value="1"/>
</dbReference>
<keyword evidence="2" id="KW-0547">Nucleotide-binding</keyword>
<dbReference type="Pfam" id="PF00069">
    <property type="entry name" value="Pkinase"/>
    <property type="match status" value="1"/>
</dbReference>
<dbReference type="Gene3D" id="1.20.5.1930">
    <property type="match status" value="1"/>
</dbReference>
<reference evidence="8 9" key="1">
    <citation type="submission" date="2018-10" db="EMBL/GenBank/DDBJ databases">
        <title>Cohnella sp. M2MS4P-1, whole genome shotgun sequence.</title>
        <authorList>
            <person name="Tuo L."/>
        </authorList>
    </citation>
    <scope>NUCLEOTIDE SEQUENCE [LARGE SCALE GENOMIC DNA]</scope>
    <source>
        <strain evidence="8 9">M2MS4P-1</strain>
    </source>
</reference>
<accession>A0A494XLN3</accession>
<feature type="domain" description="Histidine kinase" evidence="7">
    <location>
        <begin position="1503"/>
        <end position="1684"/>
    </location>
</feature>
<dbReference type="OrthoDB" id="9801841at2"/>
<dbReference type="SUPFAM" id="SSF55781">
    <property type="entry name" value="GAF domain-like"/>
    <property type="match status" value="1"/>
</dbReference>
<dbReference type="InterPro" id="IPR029016">
    <property type="entry name" value="GAF-like_dom_sf"/>
</dbReference>
<evidence type="ECO:0000256" key="2">
    <source>
        <dbReference type="ARBA" id="ARBA00022741"/>
    </source>
</evidence>
<dbReference type="Gene3D" id="3.30.565.10">
    <property type="entry name" value="Histidine kinase-like ATPase, C-terminal domain"/>
    <property type="match status" value="1"/>
</dbReference>
<dbReference type="Pfam" id="PF13191">
    <property type="entry name" value="AAA_16"/>
    <property type="match status" value="1"/>
</dbReference>
<dbReference type="PROSITE" id="PS50011">
    <property type="entry name" value="PROTEIN_KINASE_DOM"/>
    <property type="match status" value="1"/>
</dbReference>
<dbReference type="Gene3D" id="1.10.510.10">
    <property type="entry name" value="Transferase(Phosphotransferase) domain 1"/>
    <property type="match status" value="1"/>
</dbReference>
<organism evidence="8 9">
    <name type="scientific">Cohnella endophytica</name>
    <dbReference type="NCBI Taxonomy" id="2419778"/>
    <lineage>
        <taxon>Bacteria</taxon>
        <taxon>Bacillati</taxon>
        <taxon>Bacillota</taxon>
        <taxon>Bacilli</taxon>
        <taxon>Bacillales</taxon>
        <taxon>Paenibacillaceae</taxon>
        <taxon>Cohnella</taxon>
    </lineage>
</organism>
<dbReference type="GO" id="GO:0005524">
    <property type="term" value="F:ATP binding"/>
    <property type="evidence" value="ECO:0007669"/>
    <property type="project" value="UniProtKB-KW"/>
</dbReference>
<dbReference type="InterPro" id="IPR005467">
    <property type="entry name" value="His_kinase_dom"/>
</dbReference>
<gene>
    <name evidence="8" type="ORF">D7Z26_17660</name>
</gene>
<dbReference type="GO" id="GO:0016020">
    <property type="term" value="C:membrane"/>
    <property type="evidence" value="ECO:0007669"/>
    <property type="project" value="InterPro"/>
</dbReference>
<evidence type="ECO:0000259" key="7">
    <source>
        <dbReference type="PROSITE" id="PS50109"/>
    </source>
</evidence>
<evidence type="ECO:0000256" key="1">
    <source>
        <dbReference type="ARBA" id="ARBA00022679"/>
    </source>
</evidence>
<dbReference type="Gene3D" id="3.30.450.40">
    <property type="match status" value="1"/>
</dbReference>
<evidence type="ECO:0000256" key="3">
    <source>
        <dbReference type="ARBA" id="ARBA00022777"/>
    </source>
</evidence>
<dbReference type="CDD" id="cd16917">
    <property type="entry name" value="HATPase_UhpB-NarQ-NarX-like"/>
    <property type="match status" value="1"/>
</dbReference>
<evidence type="ECO:0000256" key="5">
    <source>
        <dbReference type="ARBA" id="ARBA00023012"/>
    </source>
</evidence>
<dbReference type="PANTHER" id="PTHR43642">
    <property type="entry name" value="HYBRID SIGNAL TRANSDUCTION HISTIDINE KINASE G"/>
    <property type="match status" value="1"/>
</dbReference>
<dbReference type="SUPFAM" id="SSF56112">
    <property type="entry name" value="Protein kinase-like (PK-like)"/>
    <property type="match status" value="1"/>
</dbReference>
<comment type="caution">
    <text evidence="8">The sequence shown here is derived from an EMBL/GenBank/DDBJ whole genome shotgun (WGS) entry which is preliminary data.</text>
</comment>
<keyword evidence="5" id="KW-0902">Two-component regulatory system</keyword>
<sequence>MLELPGYRMREKLGGNGEFSLFRLMRLEDGQSVIAKTTREALPDPHAVAAFRYEYERMRELDGKGAMEALDLLMSEGRPVLLMRDIGGSTLAEALRGRVGRADLRLLVGVAAAAARSMTQLHQAKLTLNELTPSHLFANADTMEVKFVDIRKSSSESAQGPLFSISDVIDDALPYIAPEQTGRTGVEPDYRSDFYSLGVVLYEWFSGSLPFKSRNVLDTVHQHLAATPQPLYHRAPELPRLVSDIVGKCLEKSPDARYVSAFGIHHDLQTCFERLQGYGVVEPFKLASRDIPDRWTVPSRLYGREFEQNDLREALRRAADGASEIVWVIGSGGVGKTSFVMETLRSEWDDAGFFASGKFEANHAVRPYEVWIQAIEQLADQLLMGSAEQAEAWRLGIEQAVEGHGQLLLDLVPRLALLIGPQPFLQPLAPTEAQRRFQKVLTRFLQQFLLGDRPMILFFDDLQWADDASMQFLGYFLEDRETKHLLVIGAYREEEVQEHPLTGWESMHARRAVGISAISLSALKLDDLNRLLRDALRDDDAKTDELAEHLLRHTEGNPFLLKRLLQDFVVDRQVAFDAANRNWHWNMDVIYEMNVADNAVDYISVKLMHLPDNVAFALGYAAILGGRFDIKMLALLTLRDREELRHSLDRSVQEGFLQLLGGENRKYRFKHDRIRQAALALIAEEDRIEPHLRIGTWMADRLEAEEDAGIFEAVNHLNQARKLFEMPEQRLQLAELNVRAGMAAKRQTAYETALGYLRIATELMGPDGWEIAYSFTFKAFRERAETEYLCAQFETADRLFRLTLSKASTKLEQAYVYEMMIRLASSQDLYTEVISLSRKTLELLDVRNPFYPNAAQSLIQWLRVRRKIKKHPVETISGLPPMEDEARKLAMSVLGYATNACFNENKRGWFSASLLMVEMTFDEGLAPESALGFVGYAMFQYFAFHKHEDTFKWGEMACELSKPYPLVHVKTLAAFSICIDSWRRYEPEMLQTFTDRAGKVGLESGDLWHSNQSVLLNGFMLLQFGYPMNGIYERLIAHSGDLRRNQSSFHWAQATLFAELLVRLTGYRSPDDPYPIENVLGEDYIDSIQGDPAGMIRELICVCRYIPGYIYGRFEDAKEALAESLAIIESRKDTFEHSMQYLYESLVWAQLYEDAGKEERRVYLRGISKRLKSLSKYAKRSPENYFHKYAIIRAEYSRLKKKYGDAERYYEQAIEAGRKYGHIHDVAMAAECFAKYASRQGKLPLAKAYMAEARDAYANWGAAPKVAELEREYPHLLQAKRESGLERVDYLSVALSAQALSGEIEMGPLLDKLLRIMLRNAGAEFGAILFEHEGDWTIEAHGTSEALRVASIPADEKSGLVPSAIIGYAIRTRNEILLDDAAGEGLFARNPQVRSKGLKSVLCLPILYQKQLVCVLYLENKLSPGVFTPERLDVLKLLASQCAISIANAKLYAGIQYLKNSLEEQVEDRTRSLERSMKETAAALAEVSVYEERNRIAGEIHDIVGHTLTSTLLQIEAGKRLLSKDAESATARLRDAQDLVRHGLNEIRGSIHMLKEEKFTDLVPTLKQLIRETEHNTGVVVHAEIGELPELSTVHKKAIYYALQEGMTNGIRHGSATVFRFVLATTESLVRFALEDNGKGAEDMRIGFGLNAMKDRAEQLGGSLNIQSRPGEGCLLIIEIPYSKRRNGGSAE</sequence>
<keyword evidence="4" id="KW-0067">ATP-binding</keyword>
<dbReference type="SUPFAM" id="SSF52540">
    <property type="entry name" value="P-loop containing nucleoside triphosphate hydrolases"/>
    <property type="match status" value="1"/>
</dbReference>
<dbReference type="InterPro" id="IPR011009">
    <property type="entry name" value="Kinase-like_dom_sf"/>
</dbReference>
<evidence type="ECO:0000256" key="4">
    <source>
        <dbReference type="ARBA" id="ARBA00022840"/>
    </source>
</evidence>
<proteinExistence type="predicted"/>
<protein>
    <submittedName>
        <fullName evidence="8">GAF domain-containing protein</fullName>
    </submittedName>
</protein>
<evidence type="ECO:0000313" key="8">
    <source>
        <dbReference type="EMBL" id="RKP51605.1"/>
    </source>
</evidence>
<dbReference type="Gene3D" id="3.30.200.20">
    <property type="entry name" value="Phosphorylase Kinase, domain 1"/>
    <property type="match status" value="1"/>
</dbReference>
<dbReference type="InterPro" id="IPR011712">
    <property type="entry name" value="Sig_transdc_His_kin_sub3_dim/P"/>
</dbReference>
<dbReference type="RefSeq" id="WP_120978304.1">
    <property type="nucleotide sequence ID" value="NZ_RBZM01000007.1"/>
</dbReference>
<dbReference type="EMBL" id="RBZM01000007">
    <property type="protein sequence ID" value="RKP51605.1"/>
    <property type="molecule type" value="Genomic_DNA"/>
</dbReference>
<dbReference type="PANTHER" id="PTHR43642:SF1">
    <property type="entry name" value="HYBRID SIGNAL TRANSDUCTION HISTIDINE KINASE G"/>
    <property type="match status" value="1"/>
</dbReference>
<evidence type="ECO:0000259" key="6">
    <source>
        <dbReference type="PROSITE" id="PS50011"/>
    </source>
</evidence>